<keyword evidence="5 6" id="KW-0472">Membrane</keyword>
<dbReference type="AlphaFoldDB" id="A0A266LXL7"/>
<feature type="transmembrane region" description="Helical" evidence="6">
    <location>
        <begin position="79"/>
        <end position="102"/>
    </location>
</feature>
<accession>A0A266LXL7</accession>
<comment type="caution">
    <text evidence="7">The sequence shown here is derived from an EMBL/GenBank/DDBJ whole genome shotgun (WGS) entry which is preliminary data.</text>
</comment>
<dbReference type="PANTHER" id="PTHR30250">
    <property type="entry name" value="PST FAMILY PREDICTED COLANIC ACID TRANSPORTER"/>
    <property type="match status" value="1"/>
</dbReference>
<comment type="subcellular location">
    <subcellularLocation>
        <location evidence="1">Cell membrane</location>
        <topology evidence="1">Multi-pass membrane protein</topology>
    </subcellularLocation>
</comment>
<feature type="transmembrane region" description="Helical" evidence="6">
    <location>
        <begin position="147"/>
        <end position="167"/>
    </location>
</feature>
<reference evidence="7 8" key="1">
    <citation type="submission" date="2017-08" db="EMBL/GenBank/DDBJ databases">
        <title>Genomic and metabolic characterisation of spoilage-associated Pseudomonas species.</title>
        <authorList>
            <person name="Stanborough T."/>
            <person name="Fegan N."/>
            <person name="Powell S.M."/>
            <person name="Singh T."/>
            <person name="Tamplin M.L."/>
            <person name="Chandry P.S."/>
        </authorList>
    </citation>
    <scope>NUCLEOTIDE SEQUENCE [LARGE SCALE GENOMIC DNA]</scope>
    <source>
        <strain evidence="7 8">F1820</strain>
    </source>
</reference>
<feature type="transmembrane region" description="Helical" evidence="6">
    <location>
        <begin position="216"/>
        <end position="241"/>
    </location>
</feature>
<evidence type="ECO:0000313" key="7">
    <source>
        <dbReference type="EMBL" id="OZY42836.1"/>
    </source>
</evidence>
<evidence type="ECO:0000256" key="5">
    <source>
        <dbReference type="ARBA" id="ARBA00023136"/>
    </source>
</evidence>
<evidence type="ECO:0000256" key="6">
    <source>
        <dbReference type="SAM" id="Phobius"/>
    </source>
</evidence>
<sequence length="427" mass="46885">MKVLTGAILTSCAHLSRIVMGLVLIKIIAFYLGAEGMGQMGQFMSMSTMVYMVAGGGVTNAVIKYVAEYTSDPKQLLRFLSAATTYSAIFCGAFLLVGIVLSKSIALAVFKDPGLYWVIIVLACAQPLFAFVNLVVGVSNGLMQTAVYSKIQIIGSVIALPIIWVLILRFGLVGATLSIIMMYASTFVPALYFYCKSALFGRVKLRKLKKLEFKRLSAFTVMMLASALTFPVVEMIIRSFLIESAGYAAAGIWQGAIKISSAYLGFFTVFLAYYFMPIVSRLENKVEIGRITLKFLIAVVSLFSLGAVVFFVCRDFLIPLILADSFKALSDVLMYQLLGDLFRVSSYVVGFVAVAKAATKVYIAAELLQNILFLLLSLLMLHLLGDMKAVMIAYAISYFVYFCIVVVFFGVYLKGAPLYRKRNAPDC</sequence>
<dbReference type="EMBL" id="NQKL01000003">
    <property type="protein sequence ID" value="OZY42836.1"/>
    <property type="molecule type" value="Genomic_DNA"/>
</dbReference>
<dbReference type="GO" id="GO:0005886">
    <property type="term" value="C:plasma membrane"/>
    <property type="evidence" value="ECO:0007669"/>
    <property type="project" value="UniProtKB-SubCell"/>
</dbReference>
<feature type="transmembrane region" description="Helical" evidence="6">
    <location>
        <begin position="332"/>
        <end position="355"/>
    </location>
</feature>
<keyword evidence="2" id="KW-1003">Cell membrane</keyword>
<dbReference type="InterPro" id="IPR044550">
    <property type="entry name" value="WzxE"/>
</dbReference>
<organism evidence="7 8">
    <name type="scientific">Pseudomonas fragi</name>
    <dbReference type="NCBI Taxonomy" id="296"/>
    <lineage>
        <taxon>Bacteria</taxon>
        <taxon>Pseudomonadati</taxon>
        <taxon>Pseudomonadota</taxon>
        <taxon>Gammaproteobacteria</taxon>
        <taxon>Pseudomonadales</taxon>
        <taxon>Pseudomonadaceae</taxon>
        <taxon>Pseudomonas</taxon>
    </lineage>
</organism>
<feature type="transmembrane region" description="Helical" evidence="6">
    <location>
        <begin position="261"/>
        <end position="279"/>
    </location>
</feature>
<proteinExistence type="predicted"/>
<evidence type="ECO:0000256" key="1">
    <source>
        <dbReference type="ARBA" id="ARBA00004651"/>
    </source>
</evidence>
<dbReference type="CDD" id="cd13125">
    <property type="entry name" value="MATE_like_10"/>
    <property type="match status" value="1"/>
</dbReference>
<dbReference type="RefSeq" id="WP_095028128.1">
    <property type="nucleotide sequence ID" value="NZ_NQKL01000003.1"/>
</dbReference>
<feature type="transmembrane region" description="Helical" evidence="6">
    <location>
        <begin position="45"/>
        <end position="67"/>
    </location>
</feature>
<gene>
    <name evidence="7" type="ORF">CJF43_04385</name>
</gene>
<dbReference type="Pfam" id="PF01943">
    <property type="entry name" value="Polysacc_synt"/>
    <property type="match status" value="1"/>
</dbReference>
<protein>
    <submittedName>
        <fullName evidence="7">O-antigen flippase</fullName>
    </submittedName>
</protein>
<name>A0A266LXL7_PSEFR</name>
<evidence type="ECO:0000256" key="4">
    <source>
        <dbReference type="ARBA" id="ARBA00022989"/>
    </source>
</evidence>
<evidence type="ECO:0000313" key="8">
    <source>
        <dbReference type="Proteomes" id="UP000216113"/>
    </source>
</evidence>
<feature type="transmembrane region" description="Helical" evidence="6">
    <location>
        <begin position="391"/>
        <end position="413"/>
    </location>
</feature>
<keyword evidence="4 6" id="KW-1133">Transmembrane helix</keyword>
<feature type="transmembrane region" description="Helical" evidence="6">
    <location>
        <begin position="114"/>
        <end position="135"/>
    </location>
</feature>
<dbReference type="GO" id="GO:0009246">
    <property type="term" value="P:enterobacterial common antigen biosynthetic process"/>
    <property type="evidence" value="ECO:0007669"/>
    <property type="project" value="InterPro"/>
</dbReference>
<dbReference type="PANTHER" id="PTHR30250:SF30">
    <property type="entry name" value="LIPID III FLIPPASE"/>
    <property type="match status" value="1"/>
</dbReference>
<dbReference type="InterPro" id="IPR050833">
    <property type="entry name" value="Poly_Biosynth_Transport"/>
</dbReference>
<dbReference type="InterPro" id="IPR002797">
    <property type="entry name" value="Polysacc_synth"/>
</dbReference>
<evidence type="ECO:0000256" key="3">
    <source>
        <dbReference type="ARBA" id="ARBA00022692"/>
    </source>
</evidence>
<dbReference type="Proteomes" id="UP000216113">
    <property type="component" value="Unassembled WGS sequence"/>
</dbReference>
<feature type="transmembrane region" description="Helical" evidence="6">
    <location>
        <begin position="367"/>
        <end position="385"/>
    </location>
</feature>
<keyword evidence="3 6" id="KW-0812">Transmembrane</keyword>
<evidence type="ECO:0000256" key="2">
    <source>
        <dbReference type="ARBA" id="ARBA00022475"/>
    </source>
</evidence>
<feature type="transmembrane region" description="Helical" evidence="6">
    <location>
        <begin position="173"/>
        <end position="195"/>
    </location>
</feature>
<feature type="transmembrane region" description="Helical" evidence="6">
    <location>
        <begin position="291"/>
        <end position="312"/>
    </location>
</feature>